<name>A0A6P2D1Q3_9BACT</name>
<dbReference type="RefSeq" id="WP_162669655.1">
    <property type="nucleotide sequence ID" value="NZ_LR593886.1"/>
</dbReference>
<dbReference type="KEGG" id="gms:SOIL9_25030"/>
<protein>
    <submittedName>
        <fullName evidence="1">Uncharacterized protein</fullName>
    </submittedName>
</protein>
<dbReference type="AlphaFoldDB" id="A0A6P2D1Q3"/>
<evidence type="ECO:0000313" key="1">
    <source>
        <dbReference type="EMBL" id="VTR95211.1"/>
    </source>
</evidence>
<keyword evidence="2" id="KW-1185">Reference proteome</keyword>
<evidence type="ECO:0000313" key="2">
    <source>
        <dbReference type="Proteomes" id="UP000464178"/>
    </source>
</evidence>
<accession>A0A6P2D1Q3</accession>
<dbReference type="EMBL" id="LR593886">
    <property type="protein sequence ID" value="VTR95211.1"/>
    <property type="molecule type" value="Genomic_DNA"/>
</dbReference>
<reference evidence="1 2" key="1">
    <citation type="submission" date="2019-05" db="EMBL/GenBank/DDBJ databases">
        <authorList>
            <consortium name="Science for Life Laboratories"/>
        </authorList>
    </citation>
    <scope>NUCLEOTIDE SEQUENCE [LARGE SCALE GENOMIC DNA]</scope>
    <source>
        <strain evidence="1">Soil9</strain>
    </source>
</reference>
<proteinExistence type="predicted"/>
<gene>
    <name evidence="1" type="ORF">SOIL9_25030</name>
</gene>
<organism evidence="1 2">
    <name type="scientific">Gemmata massiliana</name>
    <dbReference type="NCBI Taxonomy" id="1210884"/>
    <lineage>
        <taxon>Bacteria</taxon>
        <taxon>Pseudomonadati</taxon>
        <taxon>Planctomycetota</taxon>
        <taxon>Planctomycetia</taxon>
        <taxon>Gemmatales</taxon>
        <taxon>Gemmataceae</taxon>
        <taxon>Gemmata</taxon>
    </lineage>
</organism>
<dbReference type="Proteomes" id="UP000464178">
    <property type="component" value="Chromosome"/>
</dbReference>
<sequence>MDRGFDKLTGVITKAGTVTADFATKPLQLFTKGLDTLTASALKVIGMLGEFRDSVTAVGNALGQFVQLASPAIVQRFKFASDDLTASSGRRSFPRWNSRPR</sequence>